<evidence type="ECO:0000313" key="1">
    <source>
        <dbReference type="EMBL" id="HGY40245.1"/>
    </source>
</evidence>
<name>A0A7V4TI10_9BACT</name>
<dbReference type="AlphaFoldDB" id="A0A7V4TI10"/>
<protein>
    <submittedName>
        <fullName evidence="1">Uncharacterized protein</fullName>
    </submittedName>
</protein>
<gene>
    <name evidence="1" type="ORF">ENW11_10645</name>
</gene>
<accession>A0A7V4TI10</accession>
<organism evidence="1">
    <name type="scientific">Candidatus Caldatribacterium saccharofermentans</name>
    <dbReference type="NCBI Taxonomy" id="1454753"/>
    <lineage>
        <taxon>Bacteria</taxon>
        <taxon>Pseudomonadati</taxon>
        <taxon>Atribacterota</taxon>
        <taxon>Atribacteria</taxon>
        <taxon>Atribacterales</taxon>
        <taxon>Candidatus Caldatribacteriaceae</taxon>
        <taxon>Candidatus Caldatribacterium</taxon>
    </lineage>
</organism>
<reference evidence="1" key="1">
    <citation type="journal article" date="2020" name="mSystems">
        <title>Genome- and Community-Level Interaction Insights into Carbon Utilization and Element Cycling Functions of Hydrothermarchaeota in Hydrothermal Sediment.</title>
        <authorList>
            <person name="Zhou Z."/>
            <person name="Liu Y."/>
            <person name="Xu W."/>
            <person name="Pan J."/>
            <person name="Luo Z.H."/>
            <person name="Li M."/>
        </authorList>
    </citation>
    <scope>NUCLEOTIDE SEQUENCE [LARGE SCALE GENOMIC DNA]</scope>
    <source>
        <strain evidence="1">SpSt-82</strain>
    </source>
</reference>
<proteinExistence type="predicted"/>
<comment type="caution">
    <text evidence="1">The sequence shown here is derived from an EMBL/GenBank/DDBJ whole genome shotgun (WGS) entry which is preliminary data.</text>
</comment>
<dbReference type="EMBL" id="DTIY01000082">
    <property type="protein sequence ID" value="HGY40245.1"/>
    <property type="molecule type" value="Genomic_DNA"/>
</dbReference>
<sequence>MEKEDFYQLAEIVEDLKRETLPRTLDLANLGIREFLALLPQRRGHWTVVPILAGNVLWGAFAFWGQNPKVRFFLLPTSWLKLKNFAFAELLNRSVVTLFEANLRLLRWLLACATILHERKDHKGYLLFAQAFEAVHKHAKAVMKVFDTNPQEYLVLLQGLGAAKEIPYLREALEYAGAHGDILPAPDDLRAQEKILVPQGVPPLSELFPPDPGGGGEDLPCVFFSSKTEAWEVVCLAAIHVIKAKLPYGATALHLLQKNIRREVEGMSLKDREEAIDALVCDLVRFRQTRSAYSLASYVKKRLRAFLSSQESPRTLSEDLLSGPALLTVAQAVDYLLQCFPYKTKQGLQRWLYRKLERGELPNQGVDTVSVGEDGHTQRRRTYLLSVETLKKAEGLLASEKEAIQARESRKREKEALRKLIDLYARGMGITWDSAYRWVRRQVRQGKGMEEIREAIKNRVFRRYLIRECMKTRGVRRRAAEAWLQRELAKGKSLEGLWQELGRGDHGKARKP</sequence>